<comment type="pathway">
    <text evidence="1">Cofactor biosynthesis; adenosylcobalamin biosynthesis.</text>
</comment>
<evidence type="ECO:0000256" key="1">
    <source>
        <dbReference type="ARBA" id="ARBA00004953"/>
    </source>
</evidence>
<reference evidence="4 5" key="1">
    <citation type="submission" date="2015-07" db="EMBL/GenBank/DDBJ databases">
        <title>Genome sequencing of Kibdelosporangium phytohabitans.</title>
        <authorList>
            <person name="Qin S."/>
            <person name="Xing K."/>
        </authorList>
    </citation>
    <scope>NUCLEOTIDE SEQUENCE [LARGE SCALE GENOMIC DNA]</scope>
    <source>
        <strain evidence="4 5">KLBMP1111</strain>
    </source>
</reference>
<dbReference type="NCBIfam" id="TIGR00715">
    <property type="entry name" value="precor6x_red"/>
    <property type="match status" value="1"/>
</dbReference>
<dbReference type="NCBIfam" id="NF005968">
    <property type="entry name" value="PRK08057.1-2"/>
    <property type="match status" value="1"/>
</dbReference>
<proteinExistence type="predicted"/>
<evidence type="ECO:0000256" key="2">
    <source>
        <dbReference type="ARBA" id="ARBA00022573"/>
    </source>
</evidence>
<evidence type="ECO:0000313" key="4">
    <source>
        <dbReference type="EMBL" id="ALG11181.1"/>
    </source>
</evidence>
<organism evidence="4 5">
    <name type="scientific">Kibdelosporangium phytohabitans</name>
    <dbReference type="NCBI Taxonomy" id="860235"/>
    <lineage>
        <taxon>Bacteria</taxon>
        <taxon>Bacillati</taxon>
        <taxon>Actinomycetota</taxon>
        <taxon>Actinomycetes</taxon>
        <taxon>Pseudonocardiales</taxon>
        <taxon>Pseudonocardiaceae</taxon>
        <taxon>Kibdelosporangium</taxon>
    </lineage>
</organism>
<dbReference type="PROSITE" id="PS51014">
    <property type="entry name" value="COBK_CBIJ"/>
    <property type="match status" value="1"/>
</dbReference>
<dbReference type="RefSeq" id="WP_054293082.1">
    <property type="nucleotide sequence ID" value="NZ_CP012752.1"/>
</dbReference>
<gene>
    <name evidence="4" type="ORF">AOZ06_33710</name>
</gene>
<dbReference type="STRING" id="860235.AOZ06_33710"/>
<dbReference type="EMBL" id="CP012752">
    <property type="protein sequence ID" value="ALG11181.1"/>
    <property type="molecule type" value="Genomic_DNA"/>
</dbReference>
<name>A0A0N9I957_9PSEU</name>
<sequence>MNVLILGGTGEARRLAGELPGHAVISSLAGRVTAPRLPPGPVRVGGFGGADGLAEWLLDNEINAVVDATHPFAATMTATAAAVTRELGVPYVVLRRPGWRQGPADDWRWVDSVAGAAGTLPAERVFLTTGREELAAFAHLDGHWFLARSVEPPQPPLPRQLTVVLDRGPFTVDGELTLMREHRVRVLVTKDSGGEMTAAKLTAARELGVPVVVVRRPPLPGGVEVVSGVAAAVSWVSGIAGV</sequence>
<dbReference type="AlphaFoldDB" id="A0A0N9I957"/>
<evidence type="ECO:0000313" key="5">
    <source>
        <dbReference type="Proteomes" id="UP000063699"/>
    </source>
</evidence>
<keyword evidence="2" id="KW-0169">Cobalamin biosynthesis</keyword>
<protein>
    <submittedName>
        <fullName evidence="4">Cobalt-precorrin-6X reductase</fullName>
    </submittedName>
</protein>
<accession>A0A0N9I957</accession>
<dbReference type="PANTHER" id="PTHR36925:SF1">
    <property type="entry name" value="COBALT-PRECORRIN-6A REDUCTASE"/>
    <property type="match status" value="1"/>
</dbReference>
<keyword evidence="3" id="KW-0560">Oxidoreductase</keyword>
<dbReference type="Proteomes" id="UP000063699">
    <property type="component" value="Chromosome"/>
</dbReference>
<dbReference type="GO" id="GO:0016994">
    <property type="term" value="F:precorrin-6A reductase activity"/>
    <property type="evidence" value="ECO:0007669"/>
    <property type="project" value="InterPro"/>
</dbReference>
<dbReference type="InterPro" id="IPR003723">
    <property type="entry name" value="Precorrin-6x_reduct"/>
</dbReference>
<dbReference type="Pfam" id="PF02571">
    <property type="entry name" value="CbiJ"/>
    <property type="match status" value="1"/>
</dbReference>
<dbReference type="OrthoDB" id="5183775at2"/>
<dbReference type="UniPathway" id="UPA00148"/>
<dbReference type="PANTHER" id="PTHR36925">
    <property type="entry name" value="COBALT-PRECORRIN-6A REDUCTASE"/>
    <property type="match status" value="1"/>
</dbReference>
<evidence type="ECO:0000256" key="3">
    <source>
        <dbReference type="ARBA" id="ARBA00023002"/>
    </source>
</evidence>
<keyword evidence="5" id="KW-1185">Reference proteome</keyword>
<dbReference type="GO" id="GO:0009236">
    <property type="term" value="P:cobalamin biosynthetic process"/>
    <property type="evidence" value="ECO:0007669"/>
    <property type="project" value="UniProtKB-UniPathway"/>
</dbReference>
<dbReference type="KEGG" id="kphy:AOZ06_33710"/>